<evidence type="ECO:0000313" key="8">
    <source>
        <dbReference type="EMBL" id="RDE73164.1"/>
    </source>
</evidence>
<evidence type="ECO:0000256" key="2">
    <source>
        <dbReference type="ARBA" id="ARBA00022880"/>
    </source>
</evidence>
<dbReference type="EMBL" id="QEPN01000002">
    <property type="protein sequence ID" value="RDE73164.1"/>
    <property type="molecule type" value="Genomic_DNA"/>
</dbReference>
<dbReference type="SUPFAM" id="SSF82808">
    <property type="entry name" value="Replication modulator SeqA, C-terminal DNA-binding domain"/>
    <property type="match status" value="1"/>
</dbReference>
<keyword evidence="1 4" id="KW-0963">Cytoplasm</keyword>
<dbReference type="Proteomes" id="UP000253872">
    <property type="component" value="Unassembled WGS sequence"/>
</dbReference>
<dbReference type="Gene3D" id="1.20.1380.10">
    <property type="entry name" value="Replication modulator SeqA, C-terminal DNA-binding domain"/>
    <property type="match status" value="1"/>
</dbReference>
<feature type="domain" description="Negative modulator of initiation of replication SeqA N-terminal" evidence="7">
    <location>
        <begin position="1"/>
        <end position="36"/>
    </location>
</feature>
<dbReference type="InterPro" id="IPR033761">
    <property type="entry name" value="SeqA_N"/>
</dbReference>
<keyword evidence="3 4" id="KW-0238">DNA-binding</keyword>
<dbReference type="NCBIfam" id="NF008389">
    <property type="entry name" value="PRK11187.1"/>
    <property type="match status" value="1"/>
</dbReference>
<comment type="function">
    <text evidence="4 5">Negative regulator of replication initiation, which contributes to regulation of DNA replication and ensures that replication initiation occurs exactly once per chromosome per cell cycle. Binds to pairs of hemimethylated GATC sequences in the oriC region, thus preventing assembly of replication proteins and re-initiation at newly replicated origins. Repression is relieved when the region becomes fully methylated.</text>
</comment>
<dbReference type="GO" id="GO:0006355">
    <property type="term" value="P:regulation of DNA-templated transcription"/>
    <property type="evidence" value="ECO:0007669"/>
    <property type="project" value="InterPro"/>
</dbReference>
<comment type="similarity">
    <text evidence="4 5">Belongs to the SeqA family.</text>
</comment>
<dbReference type="GO" id="GO:0003677">
    <property type="term" value="F:DNA binding"/>
    <property type="evidence" value="ECO:0007669"/>
    <property type="project" value="UniProtKB-UniRule"/>
</dbReference>
<dbReference type="InterPro" id="IPR013321">
    <property type="entry name" value="Arc_rbn_hlx_hlx"/>
</dbReference>
<evidence type="ECO:0000256" key="3">
    <source>
        <dbReference type="ARBA" id="ARBA00023125"/>
    </source>
</evidence>
<evidence type="ECO:0000259" key="6">
    <source>
        <dbReference type="Pfam" id="PF03925"/>
    </source>
</evidence>
<evidence type="ECO:0000259" key="7">
    <source>
        <dbReference type="Pfam" id="PF17206"/>
    </source>
</evidence>
<name>A0A369YJ74_9PAST</name>
<dbReference type="Pfam" id="PF17206">
    <property type="entry name" value="SeqA_N"/>
    <property type="match status" value="1"/>
</dbReference>
<evidence type="ECO:0000256" key="1">
    <source>
        <dbReference type="ARBA" id="ARBA00022490"/>
    </source>
</evidence>
<comment type="caution">
    <text evidence="8">The sequence shown here is derived from an EMBL/GenBank/DDBJ whole genome shotgun (WGS) entry which is preliminary data.</text>
</comment>
<proteinExistence type="inferred from homology"/>
<dbReference type="GO" id="GO:0005737">
    <property type="term" value="C:cytoplasm"/>
    <property type="evidence" value="ECO:0007669"/>
    <property type="project" value="UniProtKB-SubCell"/>
</dbReference>
<dbReference type="Pfam" id="PF03925">
    <property type="entry name" value="SeqA"/>
    <property type="match status" value="1"/>
</dbReference>
<comment type="subcellular location">
    <subcellularLocation>
        <location evidence="4 5">Cytoplasm</location>
    </subcellularLocation>
</comment>
<sequence>MKNIEVDDELYQYIASRTQSIGESASDILRRLLRLPSSPQPFVLVQQNTLNELKELVTEKSLKKPVKNDPETHLEKTVQRVEKVLKSEAFTQESKNVVRFLMLLSALHKADPETFSQATESIRGTERTYFAKTEQALLSHGSSVKAKQIPDSPFWVVTNNNTNRKGLIVTGVMEFMQLPKHLIERVKMLFV</sequence>
<dbReference type="HAMAP" id="MF_00908">
    <property type="entry name" value="SeqA"/>
    <property type="match status" value="1"/>
</dbReference>
<reference evidence="8 9" key="1">
    <citation type="submission" date="2018-05" db="EMBL/GenBank/DDBJ databases">
        <title>Draft Genome Sequences for a Diverse set of 7 Haemophilus Species.</title>
        <authorList>
            <person name="Nichols M."/>
            <person name="Topaz N."/>
            <person name="Wang X."/>
            <person name="Wang X."/>
            <person name="Boxrud D."/>
        </authorList>
    </citation>
    <scope>NUCLEOTIDE SEQUENCE [LARGE SCALE GENOMIC DNA]</scope>
    <source>
        <strain evidence="8 9">C2002001239</strain>
    </source>
</reference>
<comment type="caution">
    <text evidence="4">Lacks conserved residue(s) required for the propagation of feature annotation.</text>
</comment>
<accession>A0A369YJ74</accession>
<evidence type="ECO:0000256" key="5">
    <source>
        <dbReference type="PIRNR" id="PIRNR019401"/>
    </source>
</evidence>
<dbReference type="RefSeq" id="WP_111402266.1">
    <property type="nucleotide sequence ID" value="NZ_QEPN01000002.1"/>
</dbReference>
<dbReference type="PIRSF" id="PIRSF019401">
    <property type="entry name" value="SeqA"/>
    <property type="match status" value="1"/>
</dbReference>
<dbReference type="InterPro" id="IPR026577">
    <property type="entry name" value="SeqA_DNA-bd_C"/>
</dbReference>
<dbReference type="STRING" id="1035839.GCA_000238795_00319"/>
<dbReference type="SUPFAM" id="SSF47598">
    <property type="entry name" value="Ribbon-helix-helix"/>
    <property type="match status" value="1"/>
</dbReference>
<dbReference type="InterPro" id="IPR010985">
    <property type="entry name" value="Ribbon_hlx_hlx"/>
</dbReference>
<feature type="domain" description="Replication modulator SeqA C-terminal DNA-binding" evidence="6">
    <location>
        <begin position="80"/>
        <end position="187"/>
    </location>
</feature>
<protein>
    <recommendedName>
        <fullName evidence="4 5">Negative modulator of initiation of replication</fullName>
    </recommendedName>
</protein>
<dbReference type="GO" id="GO:0032297">
    <property type="term" value="P:negative regulation of DNA-templated DNA replication initiation"/>
    <property type="evidence" value="ECO:0007669"/>
    <property type="project" value="UniProtKB-UniRule"/>
</dbReference>
<evidence type="ECO:0000256" key="4">
    <source>
        <dbReference type="HAMAP-Rule" id="MF_00908"/>
    </source>
</evidence>
<dbReference type="AlphaFoldDB" id="A0A369YJ74"/>
<gene>
    <name evidence="4" type="primary">seqA</name>
    <name evidence="8" type="ORF">DPV93_03480</name>
</gene>
<dbReference type="Gene3D" id="1.10.1220.10">
    <property type="entry name" value="Met repressor-like"/>
    <property type="match status" value="1"/>
</dbReference>
<dbReference type="InterPro" id="IPR005621">
    <property type="entry name" value="SeqA"/>
</dbReference>
<keyword evidence="2 4" id="KW-0236">DNA replication inhibitor</keyword>
<organism evidence="8 9">
    <name type="scientific">Haemophilus sputorum</name>
    <dbReference type="NCBI Taxonomy" id="1078480"/>
    <lineage>
        <taxon>Bacteria</taxon>
        <taxon>Pseudomonadati</taxon>
        <taxon>Pseudomonadota</taxon>
        <taxon>Gammaproteobacteria</taxon>
        <taxon>Pasteurellales</taxon>
        <taxon>Pasteurellaceae</taxon>
        <taxon>Haemophilus</taxon>
    </lineage>
</organism>
<comment type="subunit">
    <text evidence="4">Homodimer. Polymerizes to form helical filaments.</text>
</comment>
<evidence type="ECO:0000313" key="9">
    <source>
        <dbReference type="Proteomes" id="UP000253872"/>
    </source>
</evidence>
<dbReference type="InterPro" id="IPR036835">
    <property type="entry name" value="SeqA_DNA-bd_C_sf"/>
</dbReference>